<protein>
    <recommendedName>
        <fullName evidence="2">4Fe-4S ferredoxin-type domain-containing protein</fullName>
    </recommendedName>
</protein>
<dbReference type="PROSITE" id="PS00198">
    <property type="entry name" value="4FE4S_FER_1"/>
    <property type="match status" value="1"/>
</dbReference>
<evidence type="ECO:0000313" key="4">
    <source>
        <dbReference type="Proteomes" id="UP000278031"/>
    </source>
</evidence>
<name>A0A497JJ85_9ARCH</name>
<accession>A0A497JJ85</accession>
<gene>
    <name evidence="3" type="ORF">DRO04_00915</name>
</gene>
<dbReference type="Gene3D" id="3.30.450.380">
    <property type="match status" value="1"/>
</dbReference>
<evidence type="ECO:0000256" key="1">
    <source>
        <dbReference type="ARBA" id="ARBA00006611"/>
    </source>
</evidence>
<dbReference type="InterPro" id="IPR050921">
    <property type="entry name" value="T4SS_GSP_E_ATPase"/>
</dbReference>
<comment type="caution">
    <text evidence="3">The sequence shown here is derived from an EMBL/GenBank/DDBJ whole genome shotgun (WGS) entry which is preliminary data.</text>
</comment>
<dbReference type="InterPro" id="IPR027417">
    <property type="entry name" value="P-loop_NTPase"/>
</dbReference>
<dbReference type="CDD" id="cd01130">
    <property type="entry name" value="VirB11-like_ATPase"/>
    <property type="match status" value="1"/>
</dbReference>
<dbReference type="InterPro" id="IPR017900">
    <property type="entry name" value="4Fe4S_Fe_S_CS"/>
</dbReference>
<dbReference type="PROSITE" id="PS51379">
    <property type="entry name" value="4FE4S_FER_2"/>
    <property type="match status" value="1"/>
</dbReference>
<comment type="similarity">
    <text evidence="1">Belongs to the GSP E family.</text>
</comment>
<dbReference type="EMBL" id="QMWP01000023">
    <property type="protein sequence ID" value="RLG70912.1"/>
    <property type="molecule type" value="Genomic_DNA"/>
</dbReference>
<dbReference type="PANTHER" id="PTHR30486">
    <property type="entry name" value="TWITCHING MOTILITY PROTEIN PILT"/>
    <property type="match status" value="1"/>
</dbReference>
<evidence type="ECO:0000313" key="3">
    <source>
        <dbReference type="EMBL" id="RLG70912.1"/>
    </source>
</evidence>
<dbReference type="SUPFAM" id="SSF54862">
    <property type="entry name" value="4Fe-4S ferredoxins"/>
    <property type="match status" value="1"/>
</dbReference>
<dbReference type="GO" id="GO:0016887">
    <property type="term" value="F:ATP hydrolysis activity"/>
    <property type="evidence" value="ECO:0007669"/>
    <property type="project" value="InterPro"/>
</dbReference>
<proteinExistence type="inferred from homology"/>
<dbReference type="Pfam" id="PF13247">
    <property type="entry name" value="Fer4_11"/>
    <property type="match status" value="1"/>
</dbReference>
<reference evidence="3 4" key="1">
    <citation type="submission" date="2018-06" db="EMBL/GenBank/DDBJ databases">
        <title>Extensive metabolic versatility and redundancy in microbially diverse, dynamic hydrothermal sediments.</title>
        <authorList>
            <person name="Dombrowski N."/>
            <person name="Teske A."/>
            <person name="Baker B.J."/>
        </authorList>
    </citation>
    <scope>NUCLEOTIDE SEQUENCE [LARGE SCALE GENOMIC DNA]</scope>
    <source>
        <strain evidence="3">B51_G17</strain>
    </source>
</reference>
<dbReference type="InterPro" id="IPR017896">
    <property type="entry name" value="4Fe4S_Fe-S-bd"/>
</dbReference>
<dbReference type="InterPro" id="IPR001482">
    <property type="entry name" value="T2SS/T4SS_dom"/>
</dbReference>
<sequence length="578" mass="65929">MLLEAQKEICKECKECKANCIKLVDPRILLRCKHCKDPPCVKACHRNAFVEIAEGVYAIDETRCNGCGKCAEACPENAIILRNGKAVKCDLCAELDFKFMCMASCPKGAIKIVQSKESISEVAKNLGWYIRTDYEIGKVIREWKTHKLIESKEGKKAFYITKIPSITSQESHFLKNFLEFFKNIKSKNLSAALEFYCRKNRVVLNNAQKEYFLEILECLTKSYGPLSFLLEEDIIEEIAIIGINKPVYVYDKNHGWLETNLYYADEQVVKDLINKMGRTIGRRIALQNPQLNAMLKDGSRLNAVIQPIAISGPSVTIRKFRSKPFMPADLLKFNTLSAEALAFLWFCMQTESSLLIAGNTGSGKTTTLNALFYFVPRQERIIITEETPEINLPHEHQVRLCTSQGLNINMSDLIVNTLRMRPDRIIVGEIRNEEEVKAFIDTLLAGQGKGSYATFHALSANEAIKRIRNLGIMEQDINALDLIIVQKRWTKIDLKNNQRKEIRRIVEISEVVENDGKVGINKIFSYNYEKDFLERVGDSIKVKHKVKNAFSFSEKAYRKALLQKKKELEQIANKESGK</sequence>
<dbReference type="GO" id="GO:0016491">
    <property type="term" value="F:oxidoreductase activity"/>
    <property type="evidence" value="ECO:0007669"/>
    <property type="project" value="UniProtKB-ARBA"/>
</dbReference>
<evidence type="ECO:0000259" key="2">
    <source>
        <dbReference type="PROSITE" id="PS51379"/>
    </source>
</evidence>
<feature type="domain" description="4Fe-4S ferredoxin-type" evidence="2">
    <location>
        <begin position="55"/>
        <end position="84"/>
    </location>
</feature>
<dbReference type="Proteomes" id="UP000278031">
    <property type="component" value="Unassembled WGS sequence"/>
</dbReference>
<organism evidence="3 4">
    <name type="scientific">Candidatus Iainarchaeum sp</name>
    <dbReference type="NCBI Taxonomy" id="3101447"/>
    <lineage>
        <taxon>Archaea</taxon>
        <taxon>Candidatus Iainarchaeota</taxon>
        <taxon>Candidatus Iainarchaeia</taxon>
        <taxon>Candidatus Iainarchaeales</taxon>
        <taxon>Candidatus Iainarchaeaceae</taxon>
        <taxon>Candidatus Iainarchaeum</taxon>
    </lineage>
</organism>
<dbReference type="AlphaFoldDB" id="A0A497JJ85"/>
<dbReference type="Gene3D" id="3.30.70.20">
    <property type="match status" value="1"/>
</dbReference>
<dbReference type="Pfam" id="PF00437">
    <property type="entry name" value="T2SSE"/>
    <property type="match status" value="1"/>
</dbReference>
<dbReference type="Gene3D" id="3.40.50.300">
    <property type="entry name" value="P-loop containing nucleotide triphosphate hydrolases"/>
    <property type="match status" value="1"/>
</dbReference>
<dbReference type="PANTHER" id="PTHR30486:SF15">
    <property type="entry name" value="TYPE II_IV SECRETION SYSTEM ATPASE"/>
    <property type="match status" value="1"/>
</dbReference>
<dbReference type="CDD" id="cd04410">
    <property type="entry name" value="DMSOR_beta-like"/>
    <property type="match status" value="1"/>
</dbReference>
<dbReference type="SUPFAM" id="SSF52540">
    <property type="entry name" value="P-loop containing nucleoside triphosphate hydrolases"/>
    <property type="match status" value="1"/>
</dbReference>